<accession>A0A9J9KWW2</accession>
<dbReference type="Proteomes" id="UP000000230">
    <property type="component" value="Chromosome"/>
</dbReference>
<evidence type="ECO:0000256" key="1">
    <source>
        <dbReference type="SAM" id="Phobius"/>
    </source>
</evidence>
<sequence>MADFTLAKPIFGGKRSKTSAPGNIAYALFVLFCFWAGSQLLNILVHAPGVYEHLMQVQDTGRPRVDIGLGVSTIFGVIPFLIGCVILGVVGLVLRWRRYHSRLVK</sequence>
<proteinExistence type="predicted"/>
<feature type="transmembrane region" description="Helical" evidence="1">
    <location>
        <begin position="67"/>
        <end position="94"/>
    </location>
</feature>
<keyword evidence="1" id="KW-0472">Membrane</keyword>
<dbReference type="Pfam" id="PF10954">
    <property type="entry name" value="DUF2755"/>
    <property type="match status" value="1"/>
</dbReference>
<evidence type="ECO:0000313" key="2">
    <source>
        <dbReference type="EMBL" id="ABP59532.1"/>
    </source>
</evidence>
<keyword evidence="3" id="KW-1185">Reference proteome</keyword>
<protein>
    <submittedName>
        <fullName evidence="2">Inner membrane protein</fullName>
    </submittedName>
</protein>
<reference evidence="3" key="1">
    <citation type="journal article" date="2010" name="PLoS Genet.">
        <title>Genome sequence of the plant growth promoting endophytic bacterium Enterobacter sp. 638.</title>
        <authorList>
            <person name="Taghavi S."/>
            <person name="van der Lelie D."/>
            <person name="Hoffman A."/>
            <person name="Zhang Y.B."/>
            <person name="Walla M.D."/>
            <person name="Vangronsveld J."/>
            <person name="Newman L."/>
            <person name="Monchy S."/>
        </authorList>
    </citation>
    <scope>NUCLEOTIDE SEQUENCE [LARGE SCALE GENOMIC DNA]</scope>
    <source>
        <strain evidence="3">638</strain>
    </source>
</reference>
<dbReference type="GO" id="GO:0016020">
    <property type="term" value="C:membrane"/>
    <property type="evidence" value="ECO:0007669"/>
    <property type="project" value="InterPro"/>
</dbReference>
<dbReference type="EMBL" id="CP000653">
    <property type="protein sequence ID" value="ABP59532.1"/>
    <property type="molecule type" value="Genomic_DNA"/>
</dbReference>
<organism evidence="2 3">
    <name type="scientific">Enterobacter sp. (strain 638)</name>
    <dbReference type="NCBI Taxonomy" id="399742"/>
    <lineage>
        <taxon>Bacteria</taxon>
        <taxon>Pseudomonadati</taxon>
        <taxon>Pseudomonadota</taxon>
        <taxon>Gammaproteobacteria</taxon>
        <taxon>Enterobacterales</taxon>
        <taxon>Enterobacteriaceae</taxon>
        <taxon>Enterobacter</taxon>
    </lineage>
</organism>
<name>A0A9J9KWW2_ENT38</name>
<dbReference type="InterPro" id="IPR020513">
    <property type="entry name" value="Uncharacterised_IM_YaiY"/>
</dbReference>
<gene>
    <name evidence="2" type="ordered locus">Ent638_0848</name>
</gene>
<dbReference type="RefSeq" id="WP_012016253.1">
    <property type="nucleotide sequence ID" value="NC_009436.1"/>
</dbReference>
<dbReference type="OrthoDB" id="6559177at2"/>
<dbReference type="KEGG" id="ent:Ent638_0848"/>
<evidence type="ECO:0000313" key="3">
    <source>
        <dbReference type="Proteomes" id="UP000000230"/>
    </source>
</evidence>
<dbReference type="AlphaFoldDB" id="A0A9J9KWW2"/>
<keyword evidence="1" id="KW-0812">Transmembrane</keyword>
<keyword evidence="1" id="KW-1133">Transmembrane helix</keyword>
<feature type="transmembrane region" description="Helical" evidence="1">
    <location>
        <begin position="24"/>
        <end position="47"/>
    </location>
</feature>